<gene>
    <name evidence="2" type="ORF">FDO65_15720</name>
</gene>
<dbReference type="RefSeq" id="WP_137450590.1">
    <property type="nucleotide sequence ID" value="NZ_SZZH01000003.1"/>
</dbReference>
<keyword evidence="3" id="KW-1185">Reference proteome</keyword>
<name>A0A4U6QFZ5_9ACTN</name>
<dbReference type="AlphaFoldDB" id="A0A4U6QFZ5"/>
<dbReference type="Proteomes" id="UP000306985">
    <property type="component" value="Unassembled WGS sequence"/>
</dbReference>
<feature type="region of interest" description="Disordered" evidence="1">
    <location>
        <begin position="174"/>
        <end position="195"/>
    </location>
</feature>
<dbReference type="InterPro" id="IPR025444">
    <property type="entry name" value="Monooxy_af470"/>
</dbReference>
<evidence type="ECO:0000256" key="1">
    <source>
        <dbReference type="SAM" id="MobiDB-lite"/>
    </source>
</evidence>
<proteinExistence type="predicted"/>
<organism evidence="2 3">
    <name type="scientific">Nakamurella flava</name>
    <dbReference type="NCBI Taxonomy" id="2576308"/>
    <lineage>
        <taxon>Bacteria</taxon>
        <taxon>Bacillati</taxon>
        <taxon>Actinomycetota</taxon>
        <taxon>Actinomycetes</taxon>
        <taxon>Nakamurellales</taxon>
        <taxon>Nakamurellaceae</taxon>
        <taxon>Nakamurella</taxon>
    </lineage>
</organism>
<accession>A0A4U6QFZ5</accession>
<reference evidence="2 3" key="1">
    <citation type="submission" date="2019-05" db="EMBL/GenBank/DDBJ databases">
        <title>Nakamurella sp. N5BH11, whole genome shotgun sequence.</title>
        <authorList>
            <person name="Tuo L."/>
        </authorList>
    </citation>
    <scope>NUCLEOTIDE SEQUENCE [LARGE SCALE GENOMIC DNA]</scope>
    <source>
        <strain evidence="2 3">N5BH11</strain>
    </source>
</reference>
<dbReference type="OrthoDB" id="7566033at2"/>
<dbReference type="Pfam" id="PF13826">
    <property type="entry name" value="Monooxy_af470-like"/>
    <property type="match status" value="1"/>
</dbReference>
<evidence type="ECO:0000313" key="2">
    <source>
        <dbReference type="EMBL" id="TKV58929.1"/>
    </source>
</evidence>
<evidence type="ECO:0000313" key="3">
    <source>
        <dbReference type="Proteomes" id="UP000306985"/>
    </source>
</evidence>
<protein>
    <submittedName>
        <fullName evidence="2">DUF4188 domain-containing protein</fullName>
    </submittedName>
</protein>
<dbReference type="EMBL" id="SZZH01000003">
    <property type="protein sequence ID" value="TKV58929.1"/>
    <property type="molecule type" value="Genomic_DNA"/>
</dbReference>
<sequence length="195" mass="21223">MSDRTDPTRPVTTGRGRARLGRFTHAPLDPADGELVVFLIGMTVQRWWRPDLWLRTMSRMGPMLAELSRDPDSGLAGFRTGLGARGPFLVQYWTSIDKLYAYASDTTARHRPAWAEFNRRVREHPDAVGVWHETYTVARAESVYVATPPAGLAAATGVVPIGTARTAGLDRARDRLARSSSVPSGPTPGAPTAAV</sequence>
<comment type="caution">
    <text evidence="2">The sequence shown here is derived from an EMBL/GenBank/DDBJ whole genome shotgun (WGS) entry which is preliminary data.</text>
</comment>